<dbReference type="InterPro" id="IPR018490">
    <property type="entry name" value="cNMP-bd_dom_sf"/>
</dbReference>
<comment type="caution">
    <text evidence="5">The sequence shown here is derived from an EMBL/GenBank/DDBJ whole genome shotgun (WGS) entry which is preliminary data.</text>
</comment>
<evidence type="ECO:0000259" key="4">
    <source>
        <dbReference type="PROSITE" id="PS51063"/>
    </source>
</evidence>
<organism evidence="5 6">
    <name type="scientific">Bordetella genomosp. 10</name>
    <dbReference type="NCBI Taxonomy" id="1416804"/>
    <lineage>
        <taxon>Bacteria</taxon>
        <taxon>Pseudomonadati</taxon>
        <taxon>Pseudomonadota</taxon>
        <taxon>Betaproteobacteria</taxon>
        <taxon>Burkholderiales</taxon>
        <taxon>Alcaligenaceae</taxon>
        <taxon>Bordetella</taxon>
    </lineage>
</organism>
<dbReference type="Gene3D" id="2.60.120.10">
    <property type="entry name" value="Jelly Rolls"/>
    <property type="match status" value="1"/>
</dbReference>
<accession>A0A261S1N1</accession>
<dbReference type="CDD" id="cd00092">
    <property type="entry name" value="HTH_CRP"/>
    <property type="match status" value="1"/>
</dbReference>
<dbReference type="PRINTS" id="PR00034">
    <property type="entry name" value="HTHCRP"/>
</dbReference>
<dbReference type="CDD" id="cd00038">
    <property type="entry name" value="CAP_ED"/>
    <property type="match status" value="1"/>
</dbReference>
<dbReference type="PANTHER" id="PTHR24567">
    <property type="entry name" value="CRP FAMILY TRANSCRIPTIONAL REGULATORY PROTEIN"/>
    <property type="match status" value="1"/>
</dbReference>
<dbReference type="Pfam" id="PF13545">
    <property type="entry name" value="HTH_Crp_2"/>
    <property type="match status" value="1"/>
</dbReference>
<dbReference type="InterPro" id="IPR036388">
    <property type="entry name" value="WH-like_DNA-bd_sf"/>
</dbReference>
<proteinExistence type="predicted"/>
<dbReference type="SMART" id="SM00419">
    <property type="entry name" value="HTH_CRP"/>
    <property type="match status" value="1"/>
</dbReference>
<dbReference type="PANTHER" id="PTHR24567:SF75">
    <property type="entry name" value="FUMARATE AND NITRATE REDUCTION REGULATORY PROTEIN"/>
    <property type="match status" value="1"/>
</dbReference>
<dbReference type="SMART" id="SM00100">
    <property type="entry name" value="cNMP"/>
    <property type="match status" value="1"/>
</dbReference>
<dbReference type="GO" id="GO:0005829">
    <property type="term" value="C:cytosol"/>
    <property type="evidence" value="ECO:0007669"/>
    <property type="project" value="TreeGrafter"/>
</dbReference>
<evidence type="ECO:0000256" key="2">
    <source>
        <dbReference type="ARBA" id="ARBA00023125"/>
    </source>
</evidence>
<keyword evidence="2" id="KW-0238">DNA-binding</keyword>
<keyword evidence="1" id="KW-0805">Transcription regulation</keyword>
<dbReference type="Proteomes" id="UP000216020">
    <property type="component" value="Unassembled WGS sequence"/>
</dbReference>
<dbReference type="GO" id="GO:0003677">
    <property type="term" value="F:DNA binding"/>
    <property type="evidence" value="ECO:0007669"/>
    <property type="project" value="UniProtKB-KW"/>
</dbReference>
<dbReference type="GO" id="GO:0003700">
    <property type="term" value="F:DNA-binding transcription factor activity"/>
    <property type="evidence" value="ECO:0007669"/>
    <property type="project" value="TreeGrafter"/>
</dbReference>
<keyword evidence="6" id="KW-1185">Reference proteome</keyword>
<gene>
    <name evidence="5" type="ORF">CAL29_25320</name>
</gene>
<dbReference type="FunFam" id="1.10.10.10:FF:000028">
    <property type="entry name" value="Fumarate/nitrate reduction transcriptional regulator Fnr"/>
    <property type="match status" value="1"/>
</dbReference>
<name>A0A261S1N1_9BORD</name>
<evidence type="ECO:0000256" key="3">
    <source>
        <dbReference type="ARBA" id="ARBA00023163"/>
    </source>
</evidence>
<sequence>MQPHPAPSAPIVFAQSSVLPRRPDDMLRGRSSARCTSCALQPACLEAETCEQMESAGASLNSGWRMVRRGQPLYRAGDEFSHLYAVVSGSLKTVLFHSEGREQICGFPSVGDLLGMDGIDAGRHACDAIALEDTQVCVIPFSMLEQRCRQAAATQHHLLRLMSAEIVREQRFFMLLGRMSADERLASFLVGTSNKLSARGYSPSEFHLRMTREDIGNHLGMKLETVSRTFSKFQAQGWISVRQKHVTLHDVDALRALSCQ</sequence>
<dbReference type="SUPFAM" id="SSF46785">
    <property type="entry name" value="Winged helix' DNA-binding domain"/>
    <property type="match status" value="1"/>
</dbReference>
<dbReference type="AlphaFoldDB" id="A0A261S1N1"/>
<dbReference type="InterPro" id="IPR050397">
    <property type="entry name" value="Env_Response_Regulators"/>
</dbReference>
<keyword evidence="3" id="KW-0804">Transcription</keyword>
<dbReference type="PROSITE" id="PS51063">
    <property type="entry name" value="HTH_CRP_2"/>
    <property type="match status" value="1"/>
</dbReference>
<dbReference type="Gene3D" id="1.10.10.10">
    <property type="entry name" value="Winged helix-like DNA-binding domain superfamily/Winged helix DNA-binding domain"/>
    <property type="match status" value="1"/>
</dbReference>
<evidence type="ECO:0000313" key="5">
    <source>
        <dbReference type="EMBL" id="OZI31249.1"/>
    </source>
</evidence>
<dbReference type="InterPro" id="IPR000595">
    <property type="entry name" value="cNMP-bd_dom"/>
</dbReference>
<dbReference type="Pfam" id="PF00027">
    <property type="entry name" value="cNMP_binding"/>
    <property type="match status" value="1"/>
</dbReference>
<dbReference type="EMBL" id="NEVM01000005">
    <property type="protein sequence ID" value="OZI31249.1"/>
    <property type="molecule type" value="Genomic_DNA"/>
</dbReference>
<dbReference type="SUPFAM" id="SSF51206">
    <property type="entry name" value="cAMP-binding domain-like"/>
    <property type="match status" value="1"/>
</dbReference>
<feature type="domain" description="HTH crp-type" evidence="4">
    <location>
        <begin position="179"/>
        <end position="252"/>
    </location>
</feature>
<dbReference type="InterPro" id="IPR036390">
    <property type="entry name" value="WH_DNA-bd_sf"/>
</dbReference>
<protein>
    <recommendedName>
        <fullName evidence="4">HTH crp-type domain-containing protein</fullName>
    </recommendedName>
</protein>
<evidence type="ECO:0000313" key="6">
    <source>
        <dbReference type="Proteomes" id="UP000216020"/>
    </source>
</evidence>
<dbReference type="RefSeq" id="WP_094855664.1">
    <property type="nucleotide sequence ID" value="NZ_NEVM01000005.1"/>
</dbReference>
<evidence type="ECO:0000256" key="1">
    <source>
        <dbReference type="ARBA" id="ARBA00023015"/>
    </source>
</evidence>
<dbReference type="InterPro" id="IPR014710">
    <property type="entry name" value="RmlC-like_jellyroll"/>
</dbReference>
<dbReference type="InterPro" id="IPR012318">
    <property type="entry name" value="HTH_CRP"/>
</dbReference>
<dbReference type="OrthoDB" id="7643467at2"/>
<reference evidence="6" key="1">
    <citation type="submission" date="2017-05" db="EMBL/GenBank/DDBJ databases">
        <title>Complete and WGS of Bordetella genogroups.</title>
        <authorList>
            <person name="Spilker T."/>
            <person name="Lipuma J."/>
        </authorList>
    </citation>
    <scope>NUCLEOTIDE SEQUENCE [LARGE SCALE GENOMIC DNA]</scope>
    <source>
        <strain evidence="6">AU16122</strain>
    </source>
</reference>